<dbReference type="PANTHER" id="PTHR11361">
    <property type="entry name" value="DNA MISMATCH REPAIR PROTEIN MUTS FAMILY MEMBER"/>
    <property type="match status" value="1"/>
</dbReference>
<dbReference type="InterPro" id="IPR036678">
    <property type="entry name" value="MutS_con_dom_sf"/>
</dbReference>
<evidence type="ECO:0000256" key="2">
    <source>
        <dbReference type="ARBA" id="ARBA00021982"/>
    </source>
</evidence>
<name>A0A1B9F904_9BACT</name>
<keyword evidence="3 9" id="KW-0547">Nucleotide-binding</keyword>
<dbReference type="GO" id="GO:0140664">
    <property type="term" value="F:ATP-dependent DNA damage sensor activity"/>
    <property type="evidence" value="ECO:0007669"/>
    <property type="project" value="InterPro"/>
</dbReference>
<dbReference type="GO" id="GO:0005829">
    <property type="term" value="C:cytosol"/>
    <property type="evidence" value="ECO:0007669"/>
    <property type="project" value="TreeGrafter"/>
</dbReference>
<dbReference type="InterPro" id="IPR027417">
    <property type="entry name" value="P-loop_NTPase"/>
</dbReference>
<keyword evidence="6 9" id="KW-0238">DNA-binding</keyword>
<keyword evidence="5 9" id="KW-0067">ATP-binding</keyword>
<dbReference type="InterPro" id="IPR007696">
    <property type="entry name" value="DNA_mismatch_repair_MutS_core"/>
</dbReference>
<dbReference type="InterPro" id="IPR016151">
    <property type="entry name" value="DNA_mismatch_repair_MutS_N"/>
</dbReference>
<dbReference type="InterPro" id="IPR036187">
    <property type="entry name" value="DNA_mismatch_repair_MutS_sf"/>
</dbReference>
<dbReference type="CDD" id="cd03284">
    <property type="entry name" value="ABC_MutS1"/>
    <property type="match status" value="1"/>
</dbReference>
<dbReference type="GO" id="GO:0003684">
    <property type="term" value="F:damaged DNA binding"/>
    <property type="evidence" value="ECO:0007669"/>
    <property type="project" value="UniProtKB-UniRule"/>
</dbReference>
<dbReference type="Gene3D" id="3.40.50.300">
    <property type="entry name" value="P-loop containing nucleotide triphosphate hydrolases"/>
    <property type="match status" value="1"/>
</dbReference>
<proteinExistence type="inferred from homology"/>
<dbReference type="GO" id="GO:0005524">
    <property type="term" value="F:ATP binding"/>
    <property type="evidence" value="ECO:0007669"/>
    <property type="project" value="UniProtKB-UniRule"/>
</dbReference>
<evidence type="ECO:0000256" key="5">
    <source>
        <dbReference type="ARBA" id="ARBA00022840"/>
    </source>
</evidence>
<dbReference type="SUPFAM" id="SSF48334">
    <property type="entry name" value="DNA repair protein MutS, domain III"/>
    <property type="match status" value="1"/>
</dbReference>
<evidence type="ECO:0000256" key="11">
    <source>
        <dbReference type="SAM" id="Coils"/>
    </source>
</evidence>
<dbReference type="FunFam" id="1.10.1420.10:FF:000001">
    <property type="entry name" value="DNA mismatch repair protein MutS"/>
    <property type="match status" value="1"/>
</dbReference>
<dbReference type="InterPro" id="IPR000432">
    <property type="entry name" value="DNA_mismatch_repair_MutS_C"/>
</dbReference>
<dbReference type="Gene3D" id="3.30.420.110">
    <property type="entry name" value="MutS, connector domain"/>
    <property type="match status" value="1"/>
</dbReference>
<dbReference type="Pfam" id="PF05190">
    <property type="entry name" value="MutS_IV"/>
    <property type="match status" value="1"/>
</dbReference>
<sequence>MGQNYTIREKFQLEIGLEIIGILSHVSYMTPMFKQYMAIKEEYPDAILLFRMGDFYEMFFEDAEEASRILDITLTSRNREKDQKVPMCGVPAHSADPYISKLVKAGKKVAICEQVEDPKKAKGLVKREVIRVLTPGLITEEEGLTPNANNYLLAINPGKKRTEPWGLSYMDLSTGEFRLTDLKDKEECLEEIFRLEPAELLLPEEIEAEPIFEPFLNDLHRIFPKLFTTRRPFQLFKKERAERTLVEHFKVKGLEGFGINTLNKAIGAAGALLLYAKETQKAGLSHIEPPRAYHLHEFLIIDEASKRNLELVSNNIDGGRTNTLLSILDQTLTPMGGRLLKRWILYPLIDPLKINRRLDAVEFLCTEHKVFDLIRSSLKRVHDLERLLSRAVIGTINPRELLALRESLSAIPEIKEVLSNLKDPKAHTLVAIEKGLNSLKSLRDLLSNAIREDAPQLIRDGRIIKKGFNQELDEIIELQENAKGFIAEIEARERERTQIPNLKIGFNKVFGYYLEVTKTHKDKVPQDYIRKQTLVNAERYITQELKELEEKILSAQERRITLEQKLFDEIKQSVVDQREKLQENARLLAKLDCLQSLSAVAQKHSYKRPIVSDGDEITLKKMRHPVIENVIGKDTFVPNDIHLDDDKEQFIIITGPNMAGKSTVLRSTALNVLMAQMGSFVPCEYAAIGIVDRIFTRVGATDYLSRGQSTFMVEMSETANILHNATPKSLVILDEIGRGTSTYDGLAIAWAVSEELLKIGGKGVKTLFATHYHELTRLENDFDRVKNLSVAVKEWGEEIIFLYTLKKGPANKSYGIHVAALAGIPGSVVERAQEFLEKIENSNSAEIKSKKKRPIQMSLPFECPERCLKLKKVGERIQTIDINNTTPLEALNFLAMLKGELKSE</sequence>
<dbReference type="EMBL" id="MAGO01000001">
    <property type="protein sequence ID" value="OCC16251.1"/>
    <property type="molecule type" value="Genomic_DNA"/>
</dbReference>
<evidence type="ECO:0000256" key="1">
    <source>
        <dbReference type="ARBA" id="ARBA00006271"/>
    </source>
</evidence>
<dbReference type="FunFam" id="3.40.50.300:FF:000870">
    <property type="entry name" value="MutS protein homolog 4"/>
    <property type="match status" value="1"/>
</dbReference>
<dbReference type="PROSITE" id="PS00486">
    <property type="entry name" value="DNA_MISMATCH_REPAIR_2"/>
    <property type="match status" value="1"/>
</dbReference>
<dbReference type="Pfam" id="PF00488">
    <property type="entry name" value="MutS_V"/>
    <property type="match status" value="1"/>
</dbReference>
<keyword evidence="4 9" id="KW-0227">DNA damage</keyword>
<dbReference type="PANTHER" id="PTHR11361:SF34">
    <property type="entry name" value="DNA MISMATCH REPAIR PROTEIN MSH1, MITOCHONDRIAL"/>
    <property type="match status" value="1"/>
</dbReference>
<evidence type="ECO:0000256" key="3">
    <source>
        <dbReference type="ARBA" id="ARBA00022741"/>
    </source>
</evidence>
<feature type="binding site" evidence="9">
    <location>
        <begin position="655"/>
        <end position="662"/>
    </location>
    <ligand>
        <name>ATP</name>
        <dbReference type="ChEBI" id="CHEBI:30616"/>
    </ligand>
</feature>
<dbReference type="FunFam" id="3.40.1170.10:FF:000001">
    <property type="entry name" value="DNA mismatch repair protein MutS"/>
    <property type="match status" value="1"/>
</dbReference>
<evidence type="ECO:0000256" key="9">
    <source>
        <dbReference type="HAMAP-Rule" id="MF_00096"/>
    </source>
</evidence>
<dbReference type="NCBIfam" id="TIGR01070">
    <property type="entry name" value="mutS1"/>
    <property type="match status" value="1"/>
</dbReference>
<evidence type="ECO:0000256" key="6">
    <source>
        <dbReference type="ARBA" id="ARBA00023125"/>
    </source>
</evidence>
<evidence type="ECO:0000259" key="12">
    <source>
        <dbReference type="PROSITE" id="PS00486"/>
    </source>
</evidence>
<gene>
    <name evidence="9" type="primary">mutS</name>
    <name evidence="13" type="ORF">DBT_0068</name>
</gene>
<comment type="function">
    <text evidence="8 9">This protein is involved in the repair of mismatches in DNA. It is possible that it carries out the mismatch recognition step. This protein has a weak ATPase activity.</text>
</comment>
<keyword evidence="7 9" id="KW-0234">DNA repair</keyword>
<dbReference type="Gene3D" id="1.10.1420.10">
    <property type="match status" value="2"/>
</dbReference>
<evidence type="ECO:0000313" key="13">
    <source>
        <dbReference type="EMBL" id="OCC16251.1"/>
    </source>
</evidence>
<dbReference type="Gene3D" id="3.40.1170.10">
    <property type="entry name" value="DNA repair protein MutS, domain I"/>
    <property type="match status" value="1"/>
</dbReference>
<dbReference type="SUPFAM" id="SSF53150">
    <property type="entry name" value="DNA repair protein MutS, domain II"/>
    <property type="match status" value="1"/>
</dbReference>
<dbReference type="PIRSF" id="PIRSF037677">
    <property type="entry name" value="DNA_mis_repair_Msh6"/>
    <property type="match status" value="1"/>
</dbReference>
<dbReference type="InterPro" id="IPR005748">
    <property type="entry name" value="DNA_mismatch_repair_MutS"/>
</dbReference>
<dbReference type="GO" id="GO:0030983">
    <property type="term" value="F:mismatched DNA binding"/>
    <property type="evidence" value="ECO:0007669"/>
    <property type="project" value="InterPro"/>
</dbReference>
<dbReference type="PATRIC" id="fig|1156395.6.peg.67"/>
<dbReference type="Pfam" id="PF05188">
    <property type="entry name" value="MutS_II"/>
    <property type="match status" value="1"/>
</dbReference>
<dbReference type="InterPro" id="IPR007695">
    <property type="entry name" value="DNA_mismatch_repair_MutS-lik_N"/>
</dbReference>
<feature type="domain" description="DNA mismatch repair proteins mutS family" evidence="12">
    <location>
        <begin position="729"/>
        <end position="745"/>
    </location>
</feature>
<dbReference type="GO" id="GO:0006298">
    <property type="term" value="P:mismatch repair"/>
    <property type="evidence" value="ECO:0007669"/>
    <property type="project" value="UniProtKB-UniRule"/>
</dbReference>
<dbReference type="InterPro" id="IPR007861">
    <property type="entry name" value="DNA_mismatch_repair_MutS_clamp"/>
</dbReference>
<dbReference type="SMART" id="SM00534">
    <property type="entry name" value="MUTSac"/>
    <property type="match status" value="1"/>
</dbReference>
<evidence type="ECO:0000256" key="4">
    <source>
        <dbReference type="ARBA" id="ARBA00022763"/>
    </source>
</evidence>
<dbReference type="InterPro" id="IPR007860">
    <property type="entry name" value="DNA_mmatch_repair_MutS_con_dom"/>
</dbReference>
<evidence type="ECO:0000256" key="7">
    <source>
        <dbReference type="ARBA" id="ARBA00023204"/>
    </source>
</evidence>
<protein>
    <recommendedName>
        <fullName evidence="2 9">DNA mismatch repair protein MutS</fullName>
    </recommendedName>
</protein>
<feature type="coiled-coil region" evidence="11">
    <location>
        <begin position="538"/>
        <end position="565"/>
    </location>
</feature>
<accession>A0A1B9F904</accession>
<evidence type="ECO:0000256" key="8">
    <source>
        <dbReference type="ARBA" id="ARBA00024647"/>
    </source>
</evidence>
<dbReference type="SUPFAM" id="SSF52540">
    <property type="entry name" value="P-loop containing nucleoside triphosphate hydrolases"/>
    <property type="match status" value="1"/>
</dbReference>
<dbReference type="Pfam" id="PF05192">
    <property type="entry name" value="MutS_III"/>
    <property type="match status" value="1"/>
</dbReference>
<dbReference type="RefSeq" id="WP_083186512.1">
    <property type="nucleotide sequence ID" value="NZ_MAGO01000001.1"/>
</dbReference>
<dbReference type="HAMAP" id="MF_00096">
    <property type="entry name" value="MutS"/>
    <property type="match status" value="1"/>
</dbReference>
<dbReference type="NCBIfam" id="NF003810">
    <property type="entry name" value="PRK05399.1"/>
    <property type="match status" value="1"/>
</dbReference>
<dbReference type="SUPFAM" id="SSF55271">
    <property type="entry name" value="DNA repair protein MutS, domain I"/>
    <property type="match status" value="1"/>
</dbReference>
<evidence type="ECO:0000313" key="14">
    <source>
        <dbReference type="Proteomes" id="UP000093080"/>
    </source>
</evidence>
<dbReference type="Pfam" id="PF01624">
    <property type="entry name" value="MutS_I"/>
    <property type="match status" value="1"/>
</dbReference>
<keyword evidence="11" id="KW-0175">Coiled coil</keyword>
<comment type="caution">
    <text evidence="13">The sequence shown here is derived from an EMBL/GenBank/DDBJ whole genome shotgun (WGS) entry which is preliminary data.</text>
</comment>
<dbReference type="SMART" id="SM00533">
    <property type="entry name" value="MUTSd"/>
    <property type="match status" value="1"/>
</dbReference>
<dbReference type="OrthoDB" id="9802448at2"/>
<dbReference type="Proteomes" id="UP000093080">
    <property type="component" value="Unassembled WGS sequence"/>
</dbReference>
<dbReference type="InterPro" id="IPR017261">
    <property type="entry name" value="DNA_mismatch_repair_MutS/MSH"/>
</dbReference>
<reference evidence="13 14" key="1">
    <citation type="submission" date="2016-06" db="EMBL/GenBank/DDBJ databases">
        <title>Respiratory ammonification of nitrate coupled to the oxidation of elemental sulfur in deep-sea autotrophic thermophilic bacteria.</title>
        <authorList>
            <person name="Slobodkina G.B."/>
            <person name="Mardanov A.V."/>
            <person name="Ravin N.V."/>
            <person name="Frolova A.A."/>
            <person name="Viryasiv M.B."/>
            <person name="Chernyh N.A."/>
            <person name="Bonch-Osmolovskaya E.A."/>
            <person name="Slobodkin A.I."/>
        </authorList>
    </citation>
    <scope>NUCLEOTIDE SEQUENCE [LARGE SCALE GENOMIC DNA]</scope>
    <source>
        <strain evidence="13 14">S69</strain>
    </source>
</reference>
<evidence type="ECO:0000256" key="10">
    <source>
        <dbReference type="RuleBase" id="RU003756"/>
    </source>
</evidence>
<keyword evidence="14" id="KW-1185">Reference proteome</keyword>
<dbReference type="AlphaFoldDB" id="A0A1B9F904"/>
<dbReference type="STRING" id="1156395.DBT_0068"/>
<organism evidence="13 14">
    <name type="scientific">Dissulfuribacter thermophilus</name>
    <dbReference type="NCBI Taxonomy" id="1156395"/>
    <lineage>
        <taxon>Bacteria</taxon>
        <taxon>Pseudomonadati</taxon>
        <taxon>Thermodesulfobacteriota</taxon>
        <taxon>Dissulfuribacteria</taxon>
        <taxon>Dissulfuribacterales</taxon>
        <taxon>Dissulfuribacteraceae</taxon>
        <taxon>Dissulfuribacter</taxon>
    </lineage>
</organism>
<comment type="similarity">
    <text evidence="1 9 10">Belongs to the DNA mismatch repair MutS family.</text>
</comment>
<dbReference type="InterPro" id="IPR045076">
    <property type="entry name" value="MutS"/>
</dbReference>